<dbReference type="Pfam" id="PF00018">
    <property type="entry name" value="SH3_1"/>
    <property type="match status" value="1"/>
</dbReference>
<dbReference type="SUPFAM" id="SSF50044">
    <property type="entry name" value="SH3-domain"/>
    <property type="match status" value="1"/>
</dbReference>
<dbReference type="InterPro" id="IPR001452">
    <property type="entry name" value="SH3_domain"/>
</dbReference>
<feature type="compositionally biased region" description="Polar residues" evidence="3">
    <location>
        <begin position="475"/>
        <end position="504"/>
    </location>
</feature>
<dbReference type="InterPro" id="IPR011993">
    <property type="entry name" value="PH-like_dom_sf"/>
</dbReference>
<dbReference type="FunFam" id="1.10.150.50:FF:000082">
    <property type="entry name" value="Polarized growth protein boi2"/>
    <property type="match status" value="1"/>
</dbReference>
<evidence type="ECO:0000259" key="5">
    <source>
        <dbReference type="PROSITE" id="PS50003"/>
    </source>
</evidence>
<feature type="compositionally biased region" description="Basic and acidic residues" evidence="3">
    <location>
        <begin position="768"/>
        <end position="778"/>
    </location>
</feature>
<dbReference type="InterPro" id="IPR035551">
    <property type="entry name" value="Boi1/2_SH3"/>
</dbReference>
<organism evidence="7 8">
    <name type="scientific">Trichoderma harzianum</name>
    <name type="common">Hypocrea lixii</name>
    <dbReference type="NCBI Taxonomy" id="5544"/>
    <lineage>
        <taxon>Eukaryota</taxon>
        <taxon>Fungi</taxon>
        <taxon>Dikarya</taxon>
        <taxon>Ascomycota</taxon>
        <taxon>Pezizomycotina</taxon>
        <taxon>Sordariomycetes</taxon>
        <taxon>Hypocreomycetidae</taxon>
        <taxon>Hypocreales</taxon>
        <taxon>Hypocreaceae</taxon>
        <taxon>Trichoderma</taxon>
    </lineage>
</organism>
<dbReference type="PROSITE" id="PS50002">
    <property type="entry name" value="SH3"/>
    <property type="match status" value="1"/>
</dbReference>
<dbReference type="Proteomes" id="UP000034112">
    <property type="component" value="Unassembled WGS sequence"/>
</dbReference>
<feature type="domain" description="SH3" evidence="4">
    <location>
        <begin position="160"/>
        <end position="224"/>
    </location>
</feature>
<dbReference type="Pfam" id="PF00169">
    <property type="entry name" value="PH"/>
    <property type="match status" value="1"/>
</dbReference>
<dbReference type="SMART" id="SM00454">
    <property type="entry name" value="SAM"/>
    <property type="match status" value="1"/>
</dbReference>
<name>A0A0F9XST5_TRIHA</name>
<dbReference type="CDD" id="cd09535">
    <property type="entry name" value="SAM_BOI-like_fungal"/>
    <property type="match status" value="1"/>
</dbReference>
<dbReference type="SMART" id="SM00233">
    <property type="entry name" value="PH"/>
    <property type="match status" value="1"/>
</dbReference>
<dbReference type="GO" id="GO:0005886">
    <property type="term" value="C:plasma membrane"/>
    <property type="evidence" value="ECO:0007669"/>
    <property type="project" value="TreeGrafter"/>
</dbReference>
<comment type="caution">
    <text evidence="7">The sequence shown here is derived from an EMBL/GenBank/DDBJ whole genome shotgun (WGS) entry which is preliminary data.</text>
</comment>
<dbReference type="Gene3D" id="1.10.150.50">
    <property type="entry name" value="Transcription Factor, Ets-1"/>
    <property type="match status" value="1"/>
</dbReference>
<dbReference type="PANTHER" id="PTHR12092:SF16">
    <property type="entry name" value="PH DOMAIN-CONTAINING PROTEIN"/>
    <property type="match status" value="1"/>
</dbReference>
<feature type="region of interest" description="Disordered" evidence="3">
    <location>
        <begin position="688"/>
        <end position="721"/>
    </location>
</feature>
<dbReference type="PANTHER" id="PTHR12092">
    <property type="entry name" value="PLECKSTRIN"/>
    <property type="match status" value="1"/>
</dbReference>
<protein>
    <recommendedName>
        <fullName evidence="9">SAM domain-containing protein</fullName>
    </recommendedName>
</protein>
<feature type="domain" description="PH" evidence="5">
    <location>
        <begin position="857"/>
        <end position="1001"/>
    </location>
</feature>
<dbReference type="SUPFAM" id="SSF47769">
    <property type="entry name" value="SAM/Pointed domain"/>
    <property type="match status" value="1"/>
</dbReference>
<sequence length="1081" mass="116096">MYSVLGATSSITDLPDLVRPCDSPRASRPLTTARPIVPQHAKVLSCNPTRLQPPSRPIISSPSFNPVGTALLLLVAEYGGAQGEPPALPSPRLLRPWKLDEVQAASKGWRAGQRETQTQTQTQTLRAHRLCSLHRVHLNRPNPSVEAMASRANDGPARPDVGDVLMVIHDFIARSSDELSLKKGDRVELLERDDEFGDGWFLGRHVANNNTGLFPEVYTRPNPRAVSNPTSTPAFVASQPLSPLVEVTQEASLQGTANNFASASTSTVPLSSSAMPSALPAHLVKAESAPVSGLGGTGSPVSGLDSTGQDEFLNETLNVINEHITHLQSPPGTSHGNAAATDSGSEYSVAIDHRMSYIQGEETDEEEEAVHSRAEVEAWSPDDVAEYLFTEGVEKHHCEVFRDQEISGEVLLSMDQSSLFIKDFDLGSVGRRLKTWQKIKALQDEVSVDEPDSRRATHTRGSDGGSEDAKRTRSRTSTLTGNSISRPTSVQARRLSLAQSSNKASPAAHMTPTNGTQESPSRTHLKRPSAASIRDLNHSRRHSSTEFRLPGSNATVPKVSANANLSAGGDGVHKKQPSFDRNWTLGGAVSQTSQRPLSSTGLQEMLGVSEQDLQDSAVELDRGYFSGTEVDGRKRNVLRKRDSANYGTQQSYADEQRVRSATALSRHSRYGSVDSFRDGAPSAAQKYYGIQPTPHKRNASTNTTDSVRPPPPAKDGPAPAVTKLDTVVSPTQPESSPIVGRAQGLSADWLSSVTKPVGKATRPAMRAISDKLTFERSKGGGSADLSTNEPPLPSPVRTGSSTASAGQSLDLDSHEGLKSPVTATAPSNKKGGKKGKKETSAYTQGLLKISPQVAMKDADYYGWMKKKSSNLMTTWKPRFFVLKGRRLAYYYSEDDDQEKGLIDISFHRVLPADNERLTGLHATLTGAGGGPSMPGSHSSPAGDDGAGVDKGDDTMFIFKLVPPRAGLSKGVSFTKPTVHYFAVPNLKQGRLWMAALMKSTIERDDTQPITTTYQQKTISLAKAKQMRHRPPGFEDSQVAPQDGDADGGASGADKLAALKIDGARLDVNFGDKDSAFSPLSA</sequence>
<dbReference type="SUPFAM" id="SSF50729">
    <property type="entry name" value="PH domain-like"/>
    <property type="match status" value="1"/>
</dbReference>
<dbReference type="Gene3D" id="2.30.29.30">
    <property type="entry name" value="Pleckstrin-homology domain (PH domain)/Phosphotyrosine-binding domain (PTB)"/>
    <property type="match status" value="1"/>
</dbReference>
<dbReference type="PROSITE" id="PS50003">
    <property type="entry name" value="PH_DOMAIN"/>
    <property type="match status" value="1"/>
</dbReference>
<dbReference type="InterPro" id="IPR037370">
    <property type="entry name" value="Pleckstrin"/>
</dbReference>
<dbReference type="InterPro" id="IPR036028">
    <property type="entry name" value="SH3-like_dom_sf"/>
</dbReference>
<evidence type="ECO:0000259" key="4">
    <source>
        <dbReference type="PROSITE" id="PS50002"/>
    </source>
</evidence>
<dbReference type="OrthoDB" id="73680at2759"/>
<proteinExistence type="predicted"/>
<evidence type="ECO:0000259" key="6">
    <source>
        <dbReference type="PROSITE" id="PS50105"/>
    </source>
</evidence>
<feature type="compositionally biased region" description="Polar residues" evidence="3">
    <location>
        <begin position="511"/>
        <end position="522"/>
    </location>
</feature>
<dbReference type="Gene3D" id="2.30.30.40">
    <property type="entry name" value="SH3 Domains"/>
    <property type="match status" value="1"/>
</dbReference>
<dbReference type="OMA" id="YYGWMKK"/>
<feature type="region of interest" description="Disordered" evidence="3">
    <location>
        <begin position="444"/>
        <end position="555"/>
    </location>
</feature>
<reference evidence="8" key="1">
    <citation type="journal article" date="2015" name="Genome Announc.">
        <title>Draft whole-genome sequence of the biocontrol agent Trichoderma harzianum T6776.</title>
        <authorList>
            <person name="Baroncelli R."/>
            <person name="Piaggeschi G."/>
            <person name="Fiorini L."/>
            <person name="Bertolini E."/>
            <person name="Zapparata A."/>
            <person name="Pe M.E."/>
            <person name="Sarrocco S."/>
            <person name="Vannacci G."/>
        </authorList>
    </citation>
    <scope>NUCLEOTIDE SEQUENCE [LARGE SCALE GENOMIC DNA]</scope>
    <source>
        <strain evidence="8">T6776</strain>
    </source>
</reference>
<feature type="compositionally biased region" description="Polar residues" evidence="3">
    <location>
        <begin position="797"/>
        <end position="807"/>
    </location>
</feature>
<dbReference type="EMBL" id="JOKZ01000120">
    <property type="protein sequence ID" value="KKP03178.1"/>
    <property type="molecule type" value="Genomic_DNA"/>
</dbReference>
<accession>A0A0F9XST5</accession>
<dbReference type="CDD" id="cd13316">
    <property type="entry name" value="PH_Boi"/>
    <property type="match status" value="1"/>
</dbReference>
<feature type="domain" description="SAM" evidence="6">
    <location>
        <begin position="379"/>
        <end position="445"/>
    </location>
</feature>
<dbReference type="CDD" id="cd11886">
    <property type="entry name" value="SH3_BOI"/>
    <property type="match status" value="1"/>
</dbReference>
<gene>
    <name evidence="7" type="ORF">THAR02_04697</name>
</gene>
<dbReference type="InterPro" id="IPR013761">
    <property type="entry name" value="SAM/pointed_sf"/>
</dbReference>
<feature type="region of interest" description="Disordered" evidence="3">
    <location>
        <begin position="927"/>
        <end position="946"/>
    </location>
</feature>
<dbReference type="SMART" id="SM00326">
    <property type="entry name" value="SH3"/>
    <property type="match status" value="1"/>
</dbReference>
<feature type="region of interest" description="Disordered" evidence="3">
    <location>
        <begin position="756"/>
        <end position="839"/>
    </location>
</feature>
<dbReference type="PROSITE" id="PS50105">
    <property type="entry name" value="SAM_DOMAIN"/>
    <property type="match status" value="1"/>
</dbReference>
<evidence type="ECO:0000313" key="8">
    <source>
        <dbReference type="Proteomes" id="UP000034112"/>
    </source>
</evidence>
<feature type="compositionally biased region" description="Low complexity" evidence="3">
    <location>
        <begin position="933"/>
        <end position="943"/>
    </location>
</feature>
<dbReference type="Pfam" id="PF07647">
    <property type="entry name" value="SAM_2"/>
    <property type="match status" value="1"/>
</dbReference>
<feature type="region of interest" description="Disordered" evidence="3">
    <location>
        <begin position="1022"/>
        <end position="1051"/>
    </location>
</feature>
<evidence type="ECO:0000313" key="7">
    <source>
        <dbReference type="EMBL" id="KKP03178.1"/>
    </source>
</evidence>
<evidence type="ECO:0000256" key="1">
    <source>
        <dbReference type="ARBA" id="ARBA00022443"/>
    </source>
</evidence>
<evidence type="ECO:0000256" key="2">
    <source>
        <dbReference type="PROSITE-ProRule" id="PRU00192"/>
    </source>
</evidence>
<evidence type="ECO:0008006" key="9">
    <source>
        <dbReference type="Google" id="ProtNLM"/>
    </source>
</evidence>
<evidence type="ECO:0000256" key="3">
    <source>
        <dbReference type="SAM" id="MobiDB-lite"/>
    </source>
</evidence>
<dbReference type="AlphaFoldDB" id="A0A0F9XST5"/>
<keyword evidence="1 2" id="KW-0728">SH3 domain</keyword>
<dbReference type="InterPro" id="IPR001849">
    <property type="entry name" value="PH_domain"/>
</dbReference>
<dbReference type="InterPro" id="IPR001660">
    <property type="entry name" value="SAM"/>
</dbReference>
<dbReference type="GO" id="GO:0030036">
    <property type="term" value="P:actin cytoskeleton organization"/>
    <property type="evidence" value="ECO:0007669"/>
    <property type="project" value="TreeGrafter"/>
</dbReference>